<evidence type="ECO:0000256" key="1">
    <source>
        <dbReference type="ARBA" id="ARBA00004141"/>
    </source>
</evidence>
<evidence type="ECO:0000256" key="2">
    <source>
        <dbReference type="ARBA" id="ARBA00022692"/>
    </source>
</evidence>
<evidence type="ECO:0000313" key="6">
    <source>
        <dbReference type="EMBL" id="CAA9483366.1"/>
    </source>
</evidence>
<keyword evidence="4 5" id="KW-0472">Membrane</keyword>
<dbReference type="EMBL" id="CADCVM010000161">
    <property type="protein sequence ID" value="CAA9483366.1"/>
    <property type="molecule type" value="Genomic_DNA"/>
</dbReference>
<dbReference type="Pfam" id="PF13564">
    <property type="entry name" value="DoxX_2"/>
    <property type="match status" value="1"/>
</dbReference>
<feature type="non-terminal residue" evidence="6">
    <location>
        <position position="84"/>
    </location>
</feature>
<evidence type="ECO:0000256" key="3">
    <source>
        <dbReference type="ARBA" id="ARBA00022989"/>
    </source>
</evidence>
<evidence type="ECO:0000256" key="4">
    <source>
        <dbReference type="ARBA" id="ARBA00023136"/>
    </source>
</evidence>
<reference evidence="6" key="1">
    <citation type="submission" date="2020-02" db="EMBL/GenBank/DDBJ databases">
        <authorList>
            <person name="Meier V. D."/>
        </authorList>
    </citation>
    <scope>NUCLEOTIDE SEQUENCE</scope>
    <source>
        <strain evidence="6">AVDCRST_MAG05</strain>
    </source>
</reference>
<gene>
    <name evidence="6" type="ORF">AVDCRST_MAG05-1426</name>
</gene>
<evidence type="ECO:0008006" key="7">
    <source>
        <dbReference type="Google" id="ProtNLM"/>
    </source>
</evidence>
<name>A0A6J4RWB3_9ACTN</name>
<keyword evidence="3 5" id="KW-1133">Transmembrane helix</keyword>
<proteinExistence type="predicted"/>
<accession>A0A6J4RWB3</accession>
<dbReference type="GO" id="GO:0016020">
    <property type="term" value="C:membrane"/>
    <property type="evidence" value="ECO:0007669"/>
    <property type="project" value="UniProtKB-SubCell"/>
</dbReference>
<feature type="transmembrane region" description="Helical" evidence="5">
    <location>
        <begin position="21"/>
        <end position="43"/>
    </location>
</feature>
<organism evidence="6">
    <name type="scientific">uncultured Rubrobacteraceae bacterium</name>
    <dbReference type="NCBI Taxonomy" id="349277"/>
    <lineage>
        <taxon>Bacteria</taxon>
        <taxon>Bacillati</taxon>
        <taxon>Actinomycetota</taxon>
        <taxon>Rubrobacteria</taxon>
        <taxon>Rubrobacterales</taxon>
        <taxon>Rubrobacteraceae</taxon>
        <taxon>environmental samples</taxon>
    </lineage>
</organism>
<feature type="transmembrane region" description="Helical" evidence="5">
    <location>
        <begin position="63"/>
        <end position="81"/>
    </location>
</feature>
<evidence type="ECO:0000256" key="5">
    <source>
        <dbReference type="SAM" id="Phobius"/>
    </source>
</evidence>
<dbReference type="InterPro" id="IPR032808">
    <property type="entry name" value="DoxX"/>
</dbReference>
<dbReference type="AlphaFoldDB" id="A0A6J4RWB3"/>
<comment type="subcellular location">
    <subcellularLocation>
        <location evidence="1">Membrane</location>
        <topology evidence="1">Multi-pass membrane protein</topology>
    </subcellularLocation>
</comment>
<sequence length="84" mass="8864">MSTSGTTRGSRDAPPRNRGRAVTVALWALQALLALVFAMSGLAKVFGEQAMVEMFATIGVGQWFRFVVGALEVSGAVGVLIPRL</sequence>
<keyword evidence="2 5" id="KW-0812">Transmembrane</keyword>
<protein>
    <recommendedName>
        <fullName evidence="7">DoxX family protein</fullName>
    </recommendedName>
</protein>